<dbReference type="GO" id="GO:0046872">
    <property type="term" value="F:metal ion binding"/>
    <property type="evidence" value="ECO:0007669"/>
    <property type="project" value="UniProtKB-KW"/>
</dbReference>
<dbReference type="PANTHER" id="PTHR11113:SF14">
    <property type="entry name" value="N-ACETYLGLUCOSAMINE-6-PHOSPHATE DEACETYLASE"/>
    <property type="match status" value="1"/>
</dbReference>
<evidence type="ECO:0000256" key="4">
    <source>
        <dbReference type="ARBA" id="ARBA00022723"/>
    </source>
</evidence>
<sequence>MAAMGIITKFTNCRILRDHKIFWEDLWVRDGKVIDPLKLFYVEKKHYDRVVDLEGALVSPGFIDLQINGGFGVDFSHDLLKDPSGLDKVAKGILAHGVTSFCPTIVTSKAHVYQRILPLLKRRKGGIWGAEILGAHVEGPFISAEKKGAHSEADICEFENEISTVQQIYGDLNNIMIVTLAPEKKNALKVVNALSSQGIVVSFHHRDPGIVGLLGMDSKSTVYYGVIADGIHTHHSTLRIAYKSHPEGVVLVTDAISAMGLGDGNHYLGEKVIQIKNGRACIAGTSTLCGSVATMIDCISHFIRAIRCPLVEALEAASMHPAAVLGLETKKGTLNYGSDADFVVLDDSLSILSTWIRGECVYSKKTEK</sequence>
<comment type="similarity">
    <text evidence="1 8">Belongs to the metallo-dependent hydrolases superfamily. NagA family.</text>
</comment>
<name>A0A8I6TIL9_CIMLE</name>
<dbReference type="InterPro" id="IPR032466">
    <property type="entry name" value="Metal_Hydrolase"/>
</dbReference>
<dbReference type="Proteomes" id="UP000494040">
    <property type="component" value="Unassembled WGS sequence"/>
</dbReference>
<reference evidence="12" key="1">
    <citation type="submission" date="2022-01" db="UniProtKB">
        <authorList>
            <consortium name="EnsemblMetazoa"/>
        </authorList>
    </citation>
    <scope>IDENTIFICATION</scope>
</reference>
<dbReference type="InterPro" id="IPR011059">
    <property type="entry name" value="Metal-dep_hydrolase_composite"/>
</dbReference>
<dbReference type="OrthoDB" id="10264777at2759"/>
<organism evidence="12 13">
    <name type="scientific">Cimex lectularius</name>
    <name type="common">Bed bug</name>
    <name type="synonym">Acanthia lectularia</name>
    <dbReference type="NCBI Taxonomy" id="79782"/>
    <lineage>
        <taxon>Eukaryota</taxon>
        <taxon>Metazoa</taxon>
        <taxon>Ecdysozoa</taxon>
        <taxon>Arthropoda</taxon>
        <taxon>Hexapoda</taxon>
        <taxon>Insecta</taxon>
        <taxon>Pterygota</taxon>
        <taxon>Neoptera</taxon>
        <taxon>Paraneoptera</taxon>
        <taxon>Hemiptera</taxon>
        <taxon>Heteroptera</taxon>
        <taxon>Panheteroptera</taxon>
        <taxon>Cimicomorpha</taxon>
        <taxon>Cimicidae</taxon>
        <taxon>Cimex</taxon>
    </lineage>
</organism>
<dbReference type="PANTHER" id="PTHR11113">
    <property type="entry name" value="N-ACETYLGLUCOSAMINE-6-PHOSPHATE DEACETYLASE"/>
    <property type="match status" value="1"/>
</dbReference>
<keyword evidence="6 8" id="KW-0119">Carbohydrate metabolism</keyword>
<evidence type="ECO:0000256" key="8">
    <source>
        <dbReference type="PIRNR" id="PIRNR038994"/>
    </source>
</evidence>
<dbReference type="RefSeq" id="XP_024081219.1">
    <property type="nucleotide sequence ID" value="XM_024225451.1"/>
</dbReference>
<dbReference type="InterPro" id="IPR006680">
    <property type="entry name" value="Amidohydro-rel"/>
</dbReference>
<dbReference type="GO" id="GO:0008448">
    <property type="term" value="F:N-acetylglucosamine-6-phosphate deacetylase activity"/>
    <property type="evidence" value="ECO:0007669"/>
    <property type="project" value="UniProtKB-UniRule"/>
</dbReference>
<dbReference type="EC" id="3.5.1.25" evidence="2 8"/>
<evidence type="ECO:0000256" key="3">
    <source>
        <dbReference type="ARBA" id="ARBA00018029"/>
    </source>
</evidence>
<evidence type="ECO:0000256" key="1">
    <source>
        <dbReference type="ARBA" id="ARBA00010716"/>
    </source>
</evidence>
<dbReference type="PIRSF" id="PIRSF038994">
    <property type="entry name" value="NagA"/>
    <property type="match status" value="1"/>
</dbReference>
<evidence type="ECO:0000256" key="2">
    <source>
        <dbReference type="ARBA" id="ARBA00011899"/>
    </source>
</evidence>
<feature type="binding site" evidence="10">
    <location>
        <position position="138"/>
    </location>
    <ligand>
        <name>Zn(2+)</name>
        <dbReference type="ChEBI" id="CHEBI:29105"/>
    </ligand>
</feature>
<evidence type="ECO:0000313" key="12">
    <source>
        <dbReference type="EnsemblMetazoa" id="XP_024081219.1"/>
    </source>
</evidence>
<evidence type="ECO:0000256" key="6">
    <source>
        <dbReference type="ARBA" id="ARBA00023277"/>
    </source>
</evidence>
<dbReference type="SUPFAM" id="SSF51338">
    <property type="entry name" value="Composite domain of metallo-dependent hydrolases"/>
    <property type="match status" value="1"/>
</dbReference>
<dbReference type="Gene3D" id="3.20.20.140">
    <property type="entry name" value="Metal-dependent hydrolases"/>
    <property type="match status" value="2"/>
</dbReference>
<feature type="active site" description="Proton donor/acceptor" evidence="9">
    <location>
        <position position="254"/>
    </location>
</feature>
<evidence type="ECO:0000259" key="11">
    <source>
        <dbReference type="Pfam" id="PF01979"/>
    </source>
</evidence>
<evidence type="ECO:0000313" key="13">
    <source>
        <dbReference type="Proteomes" id="UP000494040"/>
    </source>
</evidence>
<accession>A0A8I6TIL9</accession>
<protein>
    <recommendedName>
        <fullName evidence="3 8">N-acetylglucosamine-6-phosphate deacetylase</fullName>
        <ecNumber evidence="2 8">3.5.1.25</ecNumber>
    </recommendedName>
</protein>
<keyword evidence="13" id="KW-1185">Reference proteome</keyword>
<feature type="domain" description="Amidohydrolase-related" evidence="11">
    <location>
        <begin position="58"/>
        <end position="359"/>
    </location>
</feature>
<keyword evidence="5 8" id="KW-0378">Hydrolase</keyword>
<dbReference type="SUPFAM" id="SSF51556">
    <property type="entry name" value="Metallo-dependent hydrolases"/>
    <property type="match status" value="1"/>
</dbReference>
<proteinExistence type="inferred from homology"/>
<dbReference type="AlphaFoldDB" id="A0A8I6TIL9"/>
<evidence type="ECO:0000256" key="10">
    <source>
        <dbReference type="PIRSR" id="PIRSR038994-3"/>
    </source>
</evidence>
<keyword evidence="4 10" id="KW-0479">Metal-binding</keyword>
<evidence type="ECO:0000256" key="9">
    <source>
        <dbReference type="PIRSR" id="PIRSR038994-1"/>
    </source>
</evidence>
<dbReference type="EnsemblMetazoa" id="XM_024225451.1">
    <property type="protein sequence ID" value="XP_024081219.1"/>
    <property type="gene ID" value="LOC106668877"/>
</dbReference>
<evidence type="ECO:0000256" key="5">
    <source>
        <dbReference type="ARBA" id="ARBA00022801"/>
    </source>
</evidence>
<evidence type="ECO:0000256" key="7">
    <source>
        <dbReference type="ARBA" id="ARBA00047647"/>
    </source>
</evidence>
<comment type="catalytic activity">
    <reaction evidence="7 8">
        <text>N-acetyl-D-glucosamine 6-phosphate + H2O = D-glucosamine 6-phosphate + acetate</text>
        <dbReference type="Rhea" id="RHEA:22936"/>
        <dbReference type="ChEBI" id="CHEBI:15377"/>
        <dbReference type="ChEBI" id="CHEBI:30089"/>
        <dbReference type="ChEBI" id="CHEBI:57513"/>
        <dbReference type="ChEBI" id="CHEBI:58725"/>
        <dbReference type="EC" id="3.5.1.25"/>
    </reaction>
</comment>
<comment type="cofactor">
    <cofactor evidence="10">
        <name>a divalent metal cation</name>
        <dbReference type="ChEBI" id="CHEBI:60240"/>
    </cofactor>
    <text evidence="10">Binds 1 divalent metal cation per subunit.</text>
</comment>
<dbReference type="InterPro" id="IPR003764">
    <property type="entry name" value="GlcNAc_6-P_deAcase"/>
</dbReference>
<dbReference type="Pfam" id="PF01979">
    <property type="entry name" value="Amidohydro_1"/>
    <property type="match status" value="1"/>
</dbReference>
<dbReference type="GO" id="GO:0006046">
    <property type="term" value="P:N-acetylglucosamine catabolic process"/>
    <property type="evidence" value="ECO:0007669"/>
    <property type="project" value="TreeGrafter"/>
</dbReference>
<dbReference type="GeneID" id="106668877"/>